<dbReference type="NCBIfam" id="TIGR00067">
    <property type="entry name" value="glut_race"/>
    <property type="match status" value="1"/>
</dbReference>
<dbReference type="SUPFAM" id="SSF53681">
    <property type="entry name" value="Aspartate/glutamate racemase"/>
    <property type="match status" value="2"/>
</dbReference>
<dbReference type="GO" id="GO:0009252">
    <property type="term" value="P:peptidoglycan biosynthetic process"/>
    <property type="evidence" value="ECO:0007669"/>
    <property type="project" value="UniProtKB-UniRule"/>
</dbReference>
<protein>
    <recommendedName>
        <fullName evidence="2 7">Glutamate racemase</fullName>
        <ecNumber evidence="2 7">5.1.1.3</ecNumber>
    </recommendedName>
</protein>
<dbReference type="PANTHER" id="PTHR21198">
    <property type="entry name" value="GLUTAMATE RACEMASE"/>
    <property type="match status" value="1"/>
</dbReference>
<feature type="active site" description="Proton donor/acceptor" evidence="7">
    <location>
        <position position="184"/>
    </location>
</feature>
<dbReference type="GO" id="GO:0071555">
    <property type="term" value="P:cell wall organization"/>
    <property type="evidence" value="ECO:0007669"/>
    <property type="project" value="UniProtKB-KW"/>
</dbReference>
<evidence type="ECO:0000256" key="7">
    <source>
        <dbReference type="HAMAP-Rule" id="MF_00258"/>
    </source>
</evidence>
<sequence length="264" mass="29033">MNDSRPIGIFDSGVGGTSIWREIHRLLPLEKTIYLSDSKNAPYGIKTQEKIIQLSIKNTEKLLEMDCKLIVVACNTATTNAIKLLRSAYKTPIIGIEPAIKPAALKSSNKAIGILATRGTLTSELFAQTSELYTKDINVIEVEGNGLVELIESGKKDSEQTKQLLEQLLAPMIEAKIDYLVLGCSHYPYLIPILKEILPGDVEIIDSGEAVARQTKSILTNNELLNTVENTNNTPEFYTNIDPQVLSDILGAEANGYKVARLDF</sequence>
<comment type="function">
    <text evidence="7">Provides the (R)-glutamate required for cell wall biosynthesis.</text>
</comment>
<evidence type="ECO:0000256" key="5">
    <source>
        <dbReference type="ARBA" id="ARBA00023235"/>
    </source>
</evidence>
<dbReference type="EMBL" id="JAJBZG010000005">
    <property type="protein sequence ID" value="MCB7482417.1"/>
    <property type="molecule type" value="Genomic_DNA"/>
</dbReference>
<evidence type="ECO:0000256" key="1">
    <source>
        <dbReference type="ARBA" id="ARBA00001602"/>
    </source>
</evidence>
<evidence type="ECO:0000313" key="9">
    <source>
        <dbReference type="Proteomes" id="UP001139414"/>
    </source>
</evidence>
<dbReference type="Pfam" id="PF01177">
    <property type="entry name" value="Asp_Glu_race"/>
    <property type="match status" value="1"/>
</dbReference>
<evidence type="ECO:0000313" key="8">
    <source>
        <dbReference type="EMBL" id="MCB7482417.1"/>
    </source>
</evidence>
<comment type="caution">
    <text evidence="8">The sequence shown here is derived from an EMBL/GenBank/DDBJ whole genome shotgun (WGS) entry which is preliminary data.</text>
</comment>
<evidence type="ECO:0000256" key="3">
    <source>
        <dbReference type="ARBA" id="ARBA00022960"/>
    </source>
</evidence>
<dbReference type="Proteomes" id="UP001139414">
    <property type="component" value="Unassembled WGS sequence"/>
</dbReference>
<dbReference type="PANTHER" id="PTHR21198:SF2">
    <property type="entry name" value="GLUTAMATE RACEMASE"/>
    <property type="match status" value="1"/>
</dbReference>
<feature type="active site" description="Proton donor/acceptor" evidence="7">
    <location>
        <position position="74"/>
    </location>
</feature>
<dbReference type="HAMAP" id="MF_00258">
    <property type="entry name" value="Glu_racemase"/>
    <property type="match status" value="1"/>
</dbReference>
<keyword evidence="6 7" id="KW-0961">Cell wall biogenesis/degradation</keyword>
<reference evidence="8" key="1">
    <citation type="submission" date="2021-10" db="EMBL/GenBank/DDBJ databases">
        <title>Gramella sp. ASW11-100T, isolated from marine sediment.</title>
        <authorList>
            <person name="Xia C."/>
        </authorList>
    </citation>
    <scope>NUCLEOTIDE SEQUENCE</scope>
    <source>
        <strain evidence="8">ASW11-100</strain>
    </source>
</reference>
<dbReference type="AlphaFoldDB" id="A0A9X1LLB1"/>
<feature type="binding site" evidence="7">
    <location>
        <begin position="75"/>
        <end position="76"/>
    </location>
    <ligand>
        <name>substrate</name>
    </ligand>
</feature>
<feature type="binding site" evidence="7">
    <location>
        <begin position="11"/>
        <end position="12"/>
    </location>
    <ligand>
        <name>substrate</name>
    </ligand>
</feature>
<keyword evidence="9" id="KW-1185">Reference proteome</keyword>
<dbReference type="GO" id="GO:0008360">
    <property type="term" value="P:regulation of cell shape"/>
    <property type="evidence" value="ECO:0007669"/>
    <property type="project" value="UniProtKB-KW"/>
</dbReference>
<accession>A0A9X1LLB1</accession>
<comment type="similarity">
    <text evidence="7">Belongs to the aspartate/glutamate racemases family.</text>
</comment>
<comment type="pathway">
    <text evidence="7">Cell wall biogenesis; peptidoglycan biosynthesis.</text>
</comment>
<dbReference type="FunFam" id="3.40.50.1860:FF:000001">
    <property type="entry name" value="Glutamate racemase"/>
    <property type="match status" value="1"/>
</dbReference>
<evidence type="ECO:0000256" key="6">
    <source>
        <dbReference type="ARBA" id="ARBA00023316"/>
    </source>
</evidence>
<dbReference type="InterPro" id="IPR015942">
    <property type="entry name" value="Asp/Glu/hydantoin_racemase"/>
</dbReference>
<comment type="catalytic activity">
    <reaction evidence="1 7">
        <text>L-glutamate = D-glutamate</text>
        <dbReference type="Rhea" id="RHEA:12813"/>
        <dbReference type="ChEBI" id="CHEBI:29985"/>
        <dbReference type="ChEBI" id="CHEBI:29986"/>
        <dbReference type="EC" id="5.1.1.3"/>
    </reaction>
</comment>
<dbReference type="PROSITE" id="PS00923">
    <property type="entry name" value="ASP_GLU_RACEMASE_1"/>
    <property type="match status" value="1"/>
</dbReference>
<evidence type="ECO:0000256" key="2">
    <source>
        <dbReference type="ARBA" id="ARBA00013090"/>
    </source>
</evidence>
<keyword evidence="5 7" id="KW-0413">Isomerase</keyword>
<keyword evidence="4 7" id="KW-0573">Peptidoglycan synthesis</keyword>
<gene>
    <name evidence="7 8" type="primary">murI</name>
    <name evidence="8" type="ORF">LGQ90_14185</name>
</gene>
<dbReference type="InterPro" id="IPR018187">
    <property type="entry name" value="Asp/Glu_racemase_AS_1"/>
</dbReference>
<name>A0A9X1LLB1_9FLAO</name>
<organism evidence="8 9">
    <name type="scientific">Christiangramia sediminis</name>
    <dbReference type="NCBI Taxonomy" id="2881336"/>
    <lineage>
        <taxon>Bacteria</taxon>
        <taxon>Pseudomonadati</taxon>
        <taxon>Bacteroidota</taxon>
        <taxon>Flavobacteriia</taxon>
        <taxon>Flavobacteriales</taxon>
        <taxon>Flavobacteriaceae</taxon>
        <taxon>Christiangramia</taxon>
    </lineage>
</organism>
<feature type="binding site" evidence="7">
    <location>
        <begin position="43"/>
        <end position="44"/>
    </location>
    <ligand>
        <name>substrate</name>
    </ligand>
</feature>
<dbReference type="InterPro" id="IPR004391">
    <property type="entry name" value="Glu_race"/>
</dbReference>
<comment type="caution">
    <text evidence="7">Lacks conserved residue(s) required for the propagation of feature annotation.</text>
</comment>
<evidence type="ECO:0000256" key="4">
    <source>
        <dbReference type="ARBA" id="ARBA00022984"/>
    </source>
</evidence>
<dbReference type="InterPro" id="IPR001920">
    <property type="entry name" value="Asp/Glu_race"/>
</dbReference>
<dbReference type="GO" id="GO:0008881">
    <property type="term" value="F:glutamate racemase activity"/>
    <property type="evidence" value="ECO:0007669"/>
    <property type="project" value="UniProtKB-UniRule"/>
</dbReference>
<dbReference type="EC" id="5.1.1.3" evidence="2 7"/>
<dbReference type="RefSeq" id="WP_229342038.1">
    <property type="nucleotide sequence ID" value="NZ_JAJBZG010000005.1"/>
</dbReference>
<proteinExistence type="inferred from homology"/>
<keyword evidence="3 7" id="KW-0133">Cell shape</keyword>
<dbReference type="Gene3D" id="3.40.50.1860">
    <property type="match status" value="2"/>
</dbReference>